<dbReference type="SMART" id="SM01012">
    <property type="entry name" value="ANTAR"/>
    <property type="match status" value="1"/>
</dbReference>
<evidence type="ECO:0000259" key="1">
    <source>
        <dbReference type="PROSITE" id="PS50921"/>
    </source>
</evidence>
<dbReference type="AlphaFoldDB" id="A0AAU8DSC8"/>
<reference evidence="2" key="1">
    <citation type="submission" date="2024-05" db="EMBL/GenBank/DDBJ databases">
        <authorList>
            <person name="Cai S.Y."/>
            <person name="Jin L.M."/>
            <person name="Li H.R."/>
        </authorList>
    </citation>
    <scope>NUCLEOTIDE SEQUENCE</scope>
    <source>
        <strain evidence="2">A5-74</strain>
    </source>
</reference>
<proteinExistence type="predicted"/>
<dbReference type="InterPro" id="IPR011006">
    <property type="entry name" value="CheY-like_superfamily"/>
</dbReference>
<dbReference type="SUPFAM" id="SSF52172">
    <property type="entry name" value="CheY-like"/>
    <property type="match status" value="1"/>
</dbReference>
<dbReference type="Gene3D" id="1.10.10.10">
    <property type="entry name" value="Winged helix-like DNA-binding domain superfamily/Winged helix DNA-binding domain"/>
    <property type="match status" value="1"/>
</dbReference>
<evidence type="ECO:0000313" key="2">
    <source>
        <dbReference type="EMBL" id="XCG64190.1"/>
    </source>
</evidence>
<accession>A0AAU8DSC8</accession>
<name>A0AAU8DSC8_9ACTN</name>
<gene>
    <name evidence="2" type="ORF">ABLG96_02245</name>
</gene>
<feature type="domain" description="ANTAR" evidence="1">
    <location>
        <begin position="12"/>
        <end position="73"/>
    </location>
</feature>
<organism evidence="2">
    <name type="scientific">Nakamurella sp. A5-74</name>
    <dbReference type="NCBI Taxonomy" id="3158264"/>
    <lineage>
        <taxon>Bacteria</taxon>
        <taxon>Bacillati</taxon>
        <taxon>Actinomycetota</taxon>
        <taxon>Actinomycetes</taxon>
        <taxon>Nakamurellales</taxon>
        <taxon>Nakamurellaceae</taxon>
        <taxon>Nakamurella</taxon>
    </lineage>
</organism>
<dbReference type="RefSeq" id="WP_353649803.1">
    <property type="nucleotide sequence ID" value="NZ_CP159218.1"/>
</dbReference>
<dbReference type="EMBL" id="CP159218">
    <property type="protein sequence ID" value="XCG64190.1"/>
    <property type="molecule type" value="Genomic_DNA"/>
</dbReference>
<sequence length="85" mass="9365">MMDIAAAIVKLQIADSVNQHRLWRTVESQHRIGQAQGILMEKLQISASAAVTVLHRLSQDTGTRIDDLVEQLLDTGMLLGVTDDL</sequence>
<dbReference type="PROSITE" id="PS50921">
    <property type="entry name" value="ANTAR"/>
    <property type="match status" value="1"/>
</dbReference>
<dbReference type="InterPro" id="IPR005561">
    <property type="entry name" value="ANTAR"/>
</dbReference>
<dbReference type="Pfam" id="PF03861">
    <property type="entry name" value="ANTAR"/>
    <property type="match status" value="1"/>
</dbReference>
<dbReference type="GO" id="GO:0003723">
    <property type="term" value="F:RNA binding"/>
    <property type="evidence" value="ECO:0007669"/>
    <property type="project" value="InterPro"/>
</dbReference>
<dbReference type="InterPro" id="IPR036388">
    <property type="entry name" value="WH-like_DNA-bd_sf"/>
</dbReference>
<protein>
    <submittedName>
        <fullName evidence="2">ANTAR domain-containing protein</fullName>
    </submittedName>
</protein>